<keyword evidence="2" id="KW-0805">Transcription regulation</keyword>
<dbReference type="InterPro" id="IPR001789">
    <property type="entry name" value="Sig_transdc_resp-reg_receiver"/>
</dbReference>
<dbReference type="InterPro" id="IPR000792">
    <property type="entry name" value="Tscrpt_reg_LuxR_C"/>
</dbReference>
<evidence type="ECO:0000313" key="9">
    <source>
        <dbReference type="Proteomes" id="UP001156398"/>
    </source>
</evidence>
<dbReference type="Proteomes" id="UP001156398">
    <property type="component" value="Unassembled WGS sequence"/>
</dbReference>
<evidence type="ECO:0000256" key="5">
    <source>
        <dbReference type="PROSITE-ProRule" id="PRU00169"/>
    </source>
</evidence>
<feature type="modified residue" description="4-aspartylphosphate" evidence="5">
    <location>
        <position position="55"/>
    </location>
</feature>
<feature type="domain" description="HTH luxR-type" evidence="6">
    <location>
        <begin position="157"/>
        <end position="222"/>
    </location>
</feature>
<dbReference type="SUPFAM" id="SSF46894">
    <property type="entry name" value="C-terminal effector domain of the bipartite response regulators"/>
    <property type="match status" value="1"/>
</dbReference>
<dbReference type="InterPro" id="IPR016032">
    <property type="entry name" value="Sig_transdc_resp-reg_C-effctor"/>
</dbReference>
<dbReference type="SMART" id="SM00421">
    <property type="entry name" value="HTH_LUXR"/>
    <property type="match status" value="1"/>
</dbReference>
<proteinExistence type="predicted"/>
<dbReference type="PANTHER" id="PTHR43214:SF24">
    <property type="entry name" value="TRANSCRIPTIONAL REGULATORY PROTEIN NARL-RELATED"/>
    <property type="match status" value="1"/>
</dbReference>
<evidence type="ECO:0000259" key="7">
    <source>
        <dbReference type="PROSITE" id="PS50110"/>
    </source>
</evidence>
<dbReference type="PROSITE" id="PS00622">
    <property type="entry name" value="HTH_LUXR_1"/>
    <property type="match status" value="1"/>
</dbReference>
<evidence type="ECO:0000256" key="2">
    <source>
        <dbReference type="ARBA" id="ARBA00023015"/>
    </source>
</evidence>
<comment type="caution">
    <text evidence="8">The sequence shown here is derived from an EMBL/GenBank/DDBJ whole genome shotgun (WGS) entry which is preliminary data.</text>
</comment>
<evidence type="ECO:0000256" key="4">
    <source>
        <dbReference type="ARBA" id="ARBA00023163"/>
    </source>
</evidence>
<evidence type="ECO:0000256" key="1">
    <source>
        <dbReference type="ARBA" id="ARBA00022553"/>
    </source>
</evidence>
<dbReference type="PANTHER" id="PTHR43214">
    <property type="entry name" value="TWO-COMPONENT RESPONSE REGULATOR"/>
    <property type="match status" value="1"/>
</dbReference>
<dbReference type="CDD" id="cd17535">
    <property type="entry name" value="REC_NarL-like"/>
    <property type="match status" value="1"/>
</dbReference>
<dbReference type="RefSeq" id="WP_271324276.1">
    <property type="nucleotide sequence ID" value="NZ_JAAGKO020000006.1"/>
</dbReference>
<dbReference type="InterPro" id="IPR039420">
    <property type="entry name" value="WalR-like"/>
</dbReference>
<protein>
    <submittedName>
        <fullName evidence="8">Response regulator transcription factor</fullName>
    </submittedName>
</protein>
<keyword evidence="1 5" id="KW-0597">Phosphoprotein</keyword>
<dbReference type="SUPFAM" id="SSF52172">
    <property type="entry name" value="CheY-like"/>
    <property type="match status" value="1"/>
</dbReference>
<dbReference type="Pfam" id="PF00072">
    <property type="entry name" value="Response_reg"/>
    <property type="match status" value="1"/>
</dbReference>
<dbReference type="EMBL" id="JAAGKO020000006">
    <property type="protein sequence ID" value="MDI5962378.1"/>
    <property type="molecule type" value="Genomic_DNA"/>
</dbReference>
<dbReference type="InterPro" id="IPR058245">
    <property type="entry name" value="NreC/VraR/RcsB-like_REC"/>
</dbReference>
<accession>A0ABT6VV74</accession>
<dbReference type="InterPro" id="IPR011006">
    <property type="entry name" value="CheY-like_superfamily"/>
</dbReference>
<name>A0ABT6VV74_9ACTN</name>
<sequence length="232" mass="24307">MTIRVLVADDQAVVRDGVVLLLSSADDIEVVGEAGDGGTAVRLASELRPDVALVDLRMPVLDGAEVTARVVSAGIGVRVLILTTYADDDAVLPALRAGAAGYLTKDATSEALLAAVRDVAAGHTVLDPAVQRRLIQLLVNEPTARAAAPLPTLSTELPLAAEGLTRRQIDVVRLVAQGLNNRQVAKEMVVSEATVKTHLNHVLAKLAMDDRAALIAWAWRHGLADRSGGTDG</sequence>
<dbReference type="Pfam" id="PF00196">
    <property type="entry name" value="GerE"/>
    <property type="match status" value="1"/>
</dbReference>
<dbReference type="SMART" id="SM00448">
    <property type="entry name" value="REC"/>
    <property type="match status" value="1"/>
</dbReference>
<reference evidence="8 9" key="1">
    <citation type="submission" date="2023-05" db="EMBL/GenBank/DDBJ databases">
        <title>Streptantibioticus silvisoli sp. nov., acidotolerant actinomycetes 1 from pine litter.</title>
        <authorList>
            <person name="Swiecimska M."/>
            <person name="Golinska P."/>
            <person name="Sangal V."/>
            <person name="Wachnowicz B."/>
            <person name="Goodfellow M."/>
        </authorList>
    </citation>
    <scope>NUCLEOTIDE SEQUENCE [LARGE SCALE GENOMIC DNA]</scope>
    <source>
        <strain evidence="8 9">SL54</strain>
    </source>
</reference>
<keyword evidence="4" id="KW-0804">Transcription</keyword>
<evidence type="ECO:0000259" key="6">
    <source>
        <dbReference type="PROSITE" id="PS50043"/>
    </source>
</evidence>
<dbReference type="PROSITE" id="PS50043">
    <property type="entry name" value="HTH_LUXR_2"/>
    <property type="match status" value="1"/>
</dbReference>
<dbReference type="PROSITE" id="PS50110">
    <property type="entry name" value="RESPONSE_REGULATORY"/>
    <property type="match status" value="1"/>
</dbReference>
<evidence type="ECO:0000256" key="3">
    <source>
        <dbReference type="ARBA" id="ARBA00023125"/>
    </source>
</evidence>
<dbReference type="CDD" id="cd06170">
    <property type="entry name" value="LuxR_C_like"/>
    <property type="match status" value="1"/>
</dbReference>
<dbReference type="PRINTS" id="PR00038">
    <property type="entry name" value="HTHLUXR"/>
</dbReference>
<feature type="domain" description="Response regulatory" evidence="7">
    <location>
        <begin position="4"/>
        <end position="120"/>
    </location>
</feature>
<dbReference type="Gene3D" id="3.40.50.2300">
    <property type="match status" value="1"/>
</dbReference>
<evidence type="ECO:0000313" key="8">
    <source>
        <dbReference type="EMBL" id="MDI5962378.1"/>
    </source>
</evidence>
<keyword evidence="9" id="KW-1185">Reference proteome</keyword>
<gene>
    <name evidence="8" type="ORF">POF43_006555</name>
</gene>
<keyword evidence="3" id="KW-0238">DNA-binding</keyword>
<organism evidence="8 9">
    <name type="scientific">Streptantibioticus silvisoli</name>
    <dbReference type="NCBI Taxonomy" id="2705255"/>
    <lineage>
        <taxon>Bacteria</taxon>
        <taxon>Bacillati</taxon>
        <taxon>Actinomycetota</taxon>
        <taxon>Actinomycetes</taxon>
        <taxon>Kitasatosporales</taxon>
        <taxon>Streptomycetaceae</taxon>
        <taxon>Streptantibioticus</taxon>
    </lineage>
</organism>